<dbReference type="AlphaFoldDB" id="A0A221K0K8"/>
<dbReference type="Proteomes" id="UP000199754">
    <property type="component" value="Chromosome"/>
</dbReference>
<dbReference type="GO" id="GO:0043565">
    <property type="term" value="F:sequence-specific DNA binding"/>
    <property type="evidence" value="ECO:0007669"/>
    <property type="project" value="InterPro"/>
</dbReference>
<keyword evidence="2" id="KW-1185">Reference proteome</keyword>
<dbReference type="InterPro" id="IPR010921">
    <property type="entry name" value="Trp_repressor/repl_initiator"/>
</dbReference>
<sequence length="104" mass="11664">MKAQHETVMYLKKVYGPRAVTLLDGTVMTQADLPDSRTRRWVASRKAAVVRGVLYGLIGQDAALERYCISAEEFEQWVRAVSLHGEEALKATALQRFRTPKSGL</sequence>
<dbReference type="SUPFAM" id="SSF48295">
    <property type="entry name" value="TrpR-like"/>
    <property type="match status" value="1"/>
</dbReference>
<evidence type="ECO:0008006" key="3">
    <source>
        <dbReference type="Google" id="ProtNLM"/>
    </source>
</evidence>
<dbReference type="KEGG" id="spse:SULPSESMR1_01698"/>
<evidence type="ECO:0000313" key="1">
    <source>
        <dbReference type="EMBL" id="ASM72509.1"/>
    </source>
</evidence>
<dbReference type="Pfam" id="PF06627">
    <property type="entry name" value="DUF1153"/>
    <property type="match status" value="1"/>
</dbReference>
<evidence type="ECO:0000313" key="2">
    <source>
        <dbReference type="Proteomes" id="UP000199754"/>
    </source>
</evidence>
<proteinExistence type="predicted"/>
<organism evidence="1 2">
    <name type="scientific">Pseudosulfitobacter pseudonitzschiae</name>
    <dbReference type="NCBI Taxonomy" id="1402135"/>
    <lineage>
        <taxon>Bacteria</taxon>
        <taxon>Pseudomonadati</taxon>
        <taxon>Pseudomonadota</taxon>
        <taxon>Alphaproteobacteria</taxon>
        <taxon>Rhodobacterales</taxon>
        <taxon>Roseobacteraceae</taxon>
        <taxon>Pseudosulfitobacter</taxon>
    </lineage>
</organism>
<dbReference type="InterPro" id="IPR009534">
    <property type="entry name" value="DUF1153"/>
</dbReference>
<protein>
    <recommendedName>
        <fullName evidence="3">DUF1153 domain-containing protein</fullName>
    </recommendedName>
</protein>
<gene>
    <name evidence="1" type="ORF">SULPSESMR1_01698</name>
</gene>
<dbReference type="STRING" id="1402135.SAMN05444149_105472"/>
<name>A0A221K0K8_9RHOB</name>
<dbReference type="EMBL" id="CP022415">
    <property type="protein sequence ID" value="ASM72509.1"/>
    <property type="molecule type" value="Genomic_DNA"/>
</dbReference>
<accession>A0A221K0K8</accession>
<dbReference type="InterPro" id="IPR036388">
    <property type="entry name" value="WH-like_DNA-bd_sf"/>
</dbReference>
<dbReference type="Gene3D" id="1.10.10.10">
    <property type="entry name" value="Winged helix-like DNA-binding domain superfamily/Winged helix DNA-binding domain"/>
    <property type="match status" value="1"/>
</dbReference>
<reference evidence="1 2" key="1">
    <citation type="submission" date="2017-07" db="EMBL/GenBank/DDBJ databases">
        <title>Genome Sequence of Sulfitobacter pseudonitzschiae Strain SMR1 Isolated from a culture of the Diatom Skeletonema marinoi.</title>
        <authorList>
            <person name="Topel M."/>
            <person name="Pinder M.I.M."/>
            <person name="Johansson O.N."/>
            <person name="Kourtchenko O."/>
            <person name="Godhe A."/>
            <person name="Clarke A.K."/>
        </authorList>
    </citation>
    <scope>NUCLEOTIDE SEQUENCE [LARGE SCALE GENOMIC DNA]</scope>
    <source>
        <strain evidence="1 2">SMR1</strain>
    </source>
</reference>